<protein>
    <submittedName>
        <fullName evidence="2">Uncharacterized protein</fullName>
    </submittedName>
</protein>
<feature type="region of interest" description="Disordered" evidence="1">
    <location>
        <begin position="131"/>
        <end position="159"/>
    </location>
</feature>
<name>A0AAD6XYJ1_9AGAR</name>
<sequence>MHSISIIILYWIEYIVWVVDPPVNPAIPVAEWVRVQTLTRWGYGFHGFGGIALVAQLEKLLPWSYDHYRRLPVQFLPMIYQNASTIVGFDVSGLFDNSPYSGPRNRVSVEGGAEMLRGSRIDGVAASGDARMRDAGARAEETRVREESEEDTTGAAVQSTEIRRSMTSLRGRVSMGCASGALHIQIPPFPLHFIGVLTPSAHRRHLIAKRDGKEERGGATWGRIDRRQTNNHGPGESAATAAAVQGTDVALTRRWLCNCRVGREVPRSAYFLPQHVGELKLSGGSVTTLEYIVWNRKTFRNNSDSRVGVNCDDSEPESSFTKAHVQCFPTEMYTRSTMFNLNYIRKLEPRCSRNLSPQRRLTSPQCRVNIPALPRQRLGSAASVPRTAAAVPRNASSIPRTAAAMPRSVASVRGSVPSAQIESKLPYSVLDFLKMAFP</sequence>
<feature type="compositionally biased region" description="Basic and acidic residues" evidence="1">
    <location>
        <begin position="131"/>
        <end position="146"/>
    </location>
</feature>
<evidence type="ECO:0000313" key="3">
    <source>
        <dbReference type="Proteomes" id="UP001219525"/>
    </source>
</evidence>
<gene>
    <name evidence="2" type="ORF">GGX14DRAFT_407704</name>
</gene>
<dbReference type="Proteomes" id="UP001219525">
    <property type="component" value="Unassembled WGS sequence"/>
</dbReference>
<organism evidence="2 3">
    <name type="scientific">Mycena pura</name>
    <dbReference type="NCBI Taxonomy" id="153505"/>
    <lineage>
        <taxon>Eukaryota</taxon>
        <taxon>Fungi</taxon>
        <taxon>Dikarya</taxon>
        <taxon>Basidiomycota</taxon>
        <taxon>Agaricomycotina</taxon>
        <taxon>Agaricomycetes</taxon>
        <taxon>Agaricomycetidae</taxon>
        <taxon>Agaricales</taxon>
        <taxon>Marasmiineae</taxon>
        <taxon>Mycenaceae</taxon>
        <taxon>Mycena</taxon>
    </lineage>
</organism>
<keyword evidence="3" id="KW-1185">Reference proteome</keyword>
<evidence type="ECO:0000313" key="2">
    <source>
        <dbReference type="EMBL" id="KAJ7190840.1"/>
    </source>
</evidence>
<dbReference type="EMBL" id="JARJCW010000142">
    <property type="protein sequence ID" value="KAJ7190840.1"/>
    <property type="molecule type" value="Genomic_DNA"/>
</dbReference>
<proteinExistence type="predicted"/>
<dbReference type="AlphaFoldDB" id="A0AAD6XYJ1"/>
<comment type="caution">
    <text evidence="2">The sequence shown here is derived from an EMBL/GenBank/DDBJ whole genome shotgun (WGS) entry which is preliminary data.</text>
</comment>
<evidence type="ECO:0000256" key="1">
    <source>
        <dbReference type="SAM" id="MobiDB-lite"/>
    </source>
</evidence>
<accession>A0AAD6XYJ1</accession>
<reference evidence="2" key="1">
    <citation type="submission" date="2023-03" db="EMBL/GenBank/DDBJ databases">
        <title>Massive genome expansion in bonnet fungi (Mycena s.s.) driven by repeated elements and novel gene families across ecological guilds.</title>
        <authorList>
            <consortium name="Lawrence Berkeley National Laboratory"/>
            <person name="Harder C.B."/>
            <person name="Miyauchi S."/>
            <person name="Viragh M."/>
            <person name="Kuo A."/>
            <person name="Thoen E."/>
            <person name="Andreopoulos B."/>
            <person name="Lu D."/>
            <person name="Skrede I."/>
            <person name="Drula E."/>
            <person name="Henrissat B."/>
            <person name="Morin E."/>
            <person name="Kohler A."/>
            <person name="Barry K."/>
            <person name="LaButti K."/>
            <person name="Morin E."/>
            <person name="Salamov A."/>
            <person name="Lipzen A."/>
            <person name="Mereny Z."/>
            <person name="Hegedus B."/>
            <person name="Baldrian P."/>
            <person name="Stursova M."/>
            <person name="Weitz H."/>
            <person name="Taylor A."/>
            <person name="Grigoriev I.V."/>
            <person name="Nagy L.G."/>
            <person name="Martin F."/>
            <person name="Kauserud H."/>
        </authorList>
    </citation>
    <scope>NUCLEOTIDE SEQUENCE</scope>
    <source>
        <strain evidence="2">9144</strain>
    </source>
</reference>